<name>A0A1C6UZQ8_9ACTN</name>
<evidence type="ECO:0000313" key="3">
    <source>
        <dbReference type="EMBL" id="WSA35088.1"/>
    </source>
</evidence>
<evidence type="ECO:0000259" key="1">
    <source>
        <dbReference type="Pfam" id="PF13676"/>
    </source>
</evidence>
<proteinExistence type="predicted"/>
<reference evidence="2 4" key="1">
    <citation type="submission" date="2016-06" db="EMBL/GenBank/DDBJ databases">
        <authorList>
            <person name="Kjaerup R.B."/>
            <person name="Dalgaard T.S."/>
            <person name="Juul-Madsen H.R."/>
        </authorList>
    </citation>
    <scope>NUCLEOTIDE SEQUENCE [LARGE SCALE GENOMIC DNA]</scope>
    <source>
        <strain evidence="2 4">DSM 43363</strain>
    </source>
</reference>
<dbReference type="RefSeq" id="WP_176733678.1">
    <property type="nucleotide sequence ID" value="NZ_CP109071.1"/>
</dbReference>
<dbReference type="Pfam" id="PF21196">
    <property type="entry name" value="PcrA_UvrD_tudor"/>
    <property type="match status" value="1"/>
</dbReference>
<accession>A0A1C6UZQ8</accession>
<evidence type="ECO:0000313" key="5">
    <source>
        <dbReference type="Proteomes" id="UP001334804"/>
    </source>
</evidence>
<dbReference type="InterPro" id="IPR035897">
    <property type="entry name" value="Toll_tir_struct_dom_sf"/>
</dbReference>
<dbReference type="Proteomes" id="UP000199343">
    <property type="component" value="Unassembled WGS sequence"/>
</dbReference>
<evidence type="ECO:0000313" key="4">
    <source>
        <dbReference type="Proteomes" id="UP000199343"/>
    </source>
</evidence>
<dbReference type="Pfam" id="PF13676">
    <property type="entry name" value="TIR_2"/>
    <property type="match status" value="1"/>
</dbReference>
<keyword evidence="5" id="KW-1185">Reference proteome</keyword>
<sequence length="329" mass="37122">MKVFISWSGEPSRSIASALHGWLGVVVQHVRPWLSDAEIESGTRWNDTLATNLESADFGLVCVTRSNQSAPWLMFESGALAKRLKVARVVPLCIDLEPAEIISPLQSFQSRKLDKEGMRRLVHELREMSDAPKPREDIDRLFEAMWPGLEEQVRLATTQHKRVEGPRRSPDDMLAELVTRVRSLEREGDSAGVLPRHDLRLLYRTAKTLEESVDRLSGLMGTVELLSHTAGRLEHLRNEESELLANSEKDRDRVTASRRLDAELALDVGNRVRHPDFGTGRVVSVEGEGKDQQARILFDNGHQMWVVIRFASLMKLRLDSAIDPSPSQN</sequence>
<dbReference type="AlphaFoldDB" id="A0A1C6UZQ8"/>
<dbReference type="Gene3D" id="3.40.50.10140">
    <property type="entry name" value="Toll/interleukin-1 receptor homology (TIR) domain"/>
    <property type="match status" value="1"/>
</dbReference>
<dbReference type="EMBL" id="FMIC01000002">
    <property type="protein sequence ID" value="SCL59334.1"/>
    <property type="molecule type" value="Genomic_DNA"/>
</dbReference>
<evidence type="ECO:0000313" key="2">
    <source>
        <dbReference type="EMBL" id="SCL59334.1"/>
    </source>
</evidence>
<protein>
    <submittedName>
        <fullName evidence="2">TIR domain-containing protein</fullName>
    </submittedName>
    <submittedName>
        <fullName evidence="3">Toll/interleukin-1 receptor domain-containing protein</fullName>
    </submittedName>
</protein>
<organism evidence="2 4">
    <name type="scientific">Micromonospora peucetia</name>
    <dbReference type="NCBI Taxonomy" id="47871"/>
    <lineage>
        <taxon>Bacteria</taxon>
        <taxon>Bacillati</taxon>
        <taxon>Actinomycetota</taxon>
        <taxon>Actinomycetes</taxon>
        <taxon>Micromonosporales</taxon>
        <taxon>Micromonosporaceae</taxon>
        <taxon>Micromonospora</taxon>
    </lineage>
</organism>
<dbReference type="InterPro" id="IPR000157">
    <property type="entry name" value="TIR_dom"/>
</dbReference>
<dbReference type="GO" id="GO:0007165">
    <property type="term" value="P:signal transduction"/>
    <property type="evidence" value="ECO:0007669"/>
    <property type="project" value="InterPro"/>
</dbReference>
<reference evidence="3 5" key="2">
    <citation type="submission" date="2022-10" db="EMBL/GenBank/DDBJ databases">
        <title>The complete genomes of actinobacterial strains from the NBC collection.</title>
        <authorList>
            <person name="Joergensen T.S."/>
            <person name="Alvarez Arevalo M."/>
            <person name="Sterndorff E.B."/>
            <person name="Faurdal D."/>
            <person name="Vuksanovic O."/>
            <person name="Mourched A.-S."/>
            <person name="Charusanti P."/>
            <person name="Shaw S."/>
            <person name="Blin K."/>
            <person name="Weber T."/>
        </authorList>
    </citation>
    <scope>NUCLEOTIDE SEQUENCE [LARGE SCALE GENOMIC DNA]</scope>
    <source>
        <strain evidence="3 5">NBC 01809</strain>
    </source>
</reference>
<dbReference type="EMBL" id="CP109071">
    <property type="protein sequence ID" value="WSA35088.1"/>
    <property type="molecule type" value="Genomic_DNA"/>
</dbReference>
<gene>
    <name evidence="2" type="ORF">GA0070608_2128</name>
    <name evidence="3" type="ORF">OIE14_14105</name>
</gene>
<keyword evidence="3" id="KW-0675">Receptor</keyword>
<feature type="domain" description="TIR" evidence="1">
    <location>
        <begin position="3"/>
        <end position="122"/>
    </location>
</feature>
<dbReference type="SUPFAM" id="SSF52200">
    <property type="entry name" value="Toll/Interleukin receptor TIR domain"/>
    <property type="match status" value="1"/>
</dbReference>
<dbReference type="Proteomes" id="UP001334804">
    <property type="component" value="Chromosome"/>
</dbReference>